<reference evidence="4 5" key="1">
    <citation type="submission" date="2018-06" db="EMBL/GenBank/DDBJ databases">
        <title>Chryseolinea flavus sp. nov., a member of the phylum Bacteroidetes isolated from soil.</title>
        <authorList>
            <person name="Li Y."/>
            <person name="Wang J."/>
        </authorList>
    </citation>
    <scope>NUCLEOTIDE SEQUENCE [LARGE SCALE GENOMIC DNA]</scope>
    <source>
        <strain evidence="4 5">SDU1-6</strain>
    </source>
</reference>
<accession>A0A364Y562</accession>
<comment type="caution">
    <text evidence="4">The sequence shown here is derived from an EMBL/GenBank/DDBJ whole genome shotgun (WGS) entry which is preliminary data.</text>
</comment>
<feature type="domain" description="Fibronectin type-III" evidence="3">
    <location>
        <begin position="617"/>
        <end position="702"/>
    </location>
</feature>
<sequence length="702" mass="78438">MHSEIKVFSTLIKKIARIIIACWCFSIFTTPNFAQDSTAVGEEPIGVIARPSADSIALRWAPTKASHWLTANKFGYIVERYAVVKNGVMLKVPEKTILSSSPIKPWPEEQWAKYTSSKYAMVAAQALFGETFEINIEQSDVMQIVNKSRENEQRFSIALFCADMSPIVAKASGLYYVDKNIQPNTKYLYRISVQTPTDTLRGSIFIDTNEKYVLPKVIEASAESSANIVSLKWNQQTGSRHYTSYSIERSENGKDFLALSDITNVGVTNQGKQDPRYQYASDTLAMLDKEYSYRIRGVTPFGEHGPASDIVSVKGTQLVTANVFITSALSTDNKTIDVQWEFPQSQELGLKGFEVTRAQKSSGPYKSVHRDVLPVSSRAFKDITPEQTSYYKVKAHTLDGREITSMPYLTLLVDSVPPATPTGLSGKVDQEGRVRISWKPNPDSDIYGYRIYRAYYKSEEFAQLTAGPLQDTIFNDRVTLKSLNEKVHYKIMAIDKNQNHSTLSATLSLSLPDKVPPMPPVWLPVKSIAKGVTLTWLPGGSEDVTSYALYRKESTGWKKIFSTPANSNDTSYTYTDTTLQTTEAQHYTILAIDDAGLESPPSPVVSGFKLPQNKEAVKLKLLPLDRSTKQITIAWSHTGGNVANYRIYKKINDNALQLYKTTRNKEFTDTALSPGQTYTYQVMIVFTNGALSDLSKKVVVDY</sequence>
<dbReference type="OrthoDB" id="923194at2"/>
<evidence type="ECO:0000313" key="4">
    <source>
        <dbReference type="EMBL" id="RAW02136.1"/>
    </source>
</evidence>
<dbReference type="EMBL" id="QMFY01000002">
    <property type="protein sequence ID" value="RAW02136.1"/>
    <property type="molecule type" value="Genomic_DNA"/>
</dbReference>
<proteinExistence type="predicted"/>
<dbReference type="PANTHER" id="PTHR13817:SF73">
    <property type="entry name" value="FIBRONECTIN TYPE-III DOMAIN-CONTAINING PROTEIN"/>
    <property type="match status" value="1"/>
</dbReference>
<dbReference type="Gene3D" id="2.60.40.10">
    <property type="entry name" value="Immunoglobulins"/>
    <property type="match status" value="5"/>
</dbReference>
<evidence type="ECO:0000313" key="5">
    <source>
        <dbReference type="Proteomes" id="UP000251889"/>
    </source>
</evidence>
<keyword evidence="1" id="KW-0677">Repeat</keyword>
<keyword evidence="2" id="KW-0732">Signal</keyword>
<gene>
    <name evidence="4" type="ORF">DQQ10_06195</name>
</gene>
<evidence type="ECO:0000256" key="1">
    <source>
        <dbReference type="ARBA" id="ARBA00022737"/>
    </source>
</evidence>
<dbReference type="AlphaFoldDB" id="A0A364Y562"/>
<dbReference type="PROSITE" id="PS50853">
    <property type="entry name" value="FN3"/>
    <property type="match status" value="2"/>
</dbReference>
<evidence type="ECO:0000259" key="3">
    <source>
        <dbReference type="PROSITE" id="PS50853"/>
    </source>
</evidence>
<dbReference type="SUPFAM" id="SSF49265">
    <property type="entry name" value="Fibronectin type III"/>
    <property type="match status" value="3"/>
</dbReference>
<name>A0A364Y562_9BACT</name>
<dbReference type="InterPro" id="IPR036116">
    <property type="entry name" value="FN3_sf"/>
</dbReference>
<keyword evidence="5" id="KW-1185">Reference proteome</keyword>
<dbReference type="RefSeq" id="WP_112745959.1">
    <property type="nucleotide sequence ID" value="NZ_QMFY01000002.1"/>
</dbReference>
<dbReference type="Proteomes" id="UP000251889">
    <property type="component" value="Unassembled WGS sequence"/>
</dbReference>
<dbReference type="InterPro" id="IPR003961">
    <property type="entry name" value="FN3_dom"/>
</dbReference>
<protein>
    <recommendedName>
        <fullName evidence="3">Fibronectin type-III domain-containing protein</fullName>
    </recommendedName>
</protein>
<dbReference type="CDD" id="cd00063">
    <property type="entry name" value="FN3"/>
    <property type="match status" value="1"/>
</dbReference>
<dbReference type="InterPro" id="IPR013783">
    <property type="entry name" value="Ig-like_fold"/>
</dbReference>
<feature type="domain" description="Fibronectin type-III" evidence="3">
    <location>
        <begin position="516"/>
        <end position="613"/>
    </location>
</feature>
<dbReference type="InterPro" id="IPR050964">
    <property type="entry name" value="Striated_Muscle_Regulatory"/>
</dbReference>
<dbReference type="PANTHER" id="PTHR13817">
    <property type="entry name" value="TITIN"/>
    <property type="match status" value="1"/>
</dbReference>
<feature type="signal peptide" evidence="2">
    <location>
        <begin position="1"/>
        <end position="34"/>
    </location>
</feature>
<organism evidence="4 5">
    <name type="scientific">Pseudochryseolinea flava</name>
    <dbReference type="NCBI Taxonomy" id="2059302"/>
    <lineage>
        <taxon>Bacteria</taxon>
        <taxon>Pseudomonadati</taxon>
        <taxon>Bacteroidota</taxon>
        <taxon>Cytophagia</taxon>
        <taxon>Cytophagales</taxon>
        <taxon>Fulvivirgaceae</taxon>
        <taxon>Pseudochryseolinea</taxon>
    </lineage>
</organism>
<evidence type="ECO:0000256" key="2">
    <source>
        <dbReference type="SAM" id="SignalP"/>
    </source>
</evidence>
<dbReference type="SMART" id="SM00060">
    <property type="entry name" value="FN3"/>
    <property type="match status" value="5"/>
</dbReference>
<feature type="chain" id="PRO_5016826001" description="Fibronectin type-III domain-containing protein" evidence="2">
    <location>
        <begin position="35"/>
        <end position="702"/>
    </location>
</feature>